<evidence type="ECO:0000313" key="4">
    <source>
        <dbReference type="EMBL" id="MDI2091668.1"/>
    </source>
</evidence>
<dbReference type="RefSeq" id="WP_281448755.1">
    <property type="nucleotide sequence ID" value="NZ_JASBAO010000001.1"/>
</dbReference>
<proteinExistence type="predicted"/>
<dbReference type="InterPro" id="IPR029062">
    <property type="entry name" value="Class_I_gatase-like"/>
</dbReference>
<evidence type="ECO:0000259" key="3">
    <source>
        <dbReference type="PROSITE" id="PS01124"/>
    </source>
</evidence>
<evidence type="ECO:0000313" key="5">
    <source>
        <dbReference type="Proteomes" id="UP001431634"/>
    </source>
</evidence>
<dbReference type="Pfam" id="PF12833">
    <property type="entry name" value="HTH_18"/>
    <property type="match status" value="1"/>
</dbReference>
<dbReference type="InterPro" id="IPR052158">
    <property type="entry name" value="INH-QAR"/>
</dbReference>
<evidence type="ECO:0000256" key="1">
    <source>
        <dbReference type="ARBA" id="ARBA00023015"/>
    </source>
</evidence>
<dbReference type="PANTHER" id="PTHR43130">
    <property type="entry name" value="ARAC-FAMILY TRANSCRIPTIONAL REGULATOR"/>
    <property type="match status" value="1"/>
</dbReference>
<dbReference type="Proteomes" id="UP001431634">
    <property type="component" value="Unassembled WGS sequence"/>
</dbReference>
<dbReference type="InterPro" id="IPR002818">
    <property type="entry name" value="DJ-1/PfpI"/>
</dbReference>
<sequence>MTEISQIHVGILRYPGAQEAAILGLVDLFIVANQLVKYENSQSMVDLKVSIIQLEDKIDYTNIAFLKTKASYKEFSALILPPCLKGIPDIDSNLPYIRFLKSHHEKGTILASVCAGAFLLAGTGLLSNRYATTHWSYNDQFQVRFPKIIVDTDQLLIDDGDIITAGGAMSWGDLGLRLIERFFGPIVKIAVAKMFVMQPSGREQCHYRIFSPCLEHGDSAILKAQNYISKSKGADLTLVVLSKVTQLEIRTMQRRFVKATGMNITEYIQRHRVHKAQEFLQFSDLCIEHIAKKVGYKDYNAFCKIFIKIVGITPNVYRNNFSIL</sequence>
<gene>
    <name evidence="4" type="ORF">QJV27_09865</name>
</gene>
<evidence type="ECO:0000256" key="2">
    <source>
        <dbReference type="ARBA" id="ARBA00023163"/>
    </source>
</evidence>
<dbReference type="PROSITE" id="PS01124">
    <property type="entry name" value="HTH_ARAC_FAMILY_2"/>
    <property type="match status" value="1"/>
</dbReference>
<reference evidence="4" key="1">
    <citation type="submission" date="2023-05" db="EMBL/GenBank/DDBJ databases">
        <title>Whole genome sequence of Commensalibacter sp.</title>
        <authorList>
            <person name="Charoenyingcharoen P."/>
            <person name="Yukphan P."/>
        </authorList>
    </citation>
    <scope>NUCLEOTIDE SEQUENCE</scope>
    <source>
        <strain evidence="4">TBRC 16381</strain>
    </source>
</reference>
<dbReference type="InterPro" id="IPR009057">
    <property type="entry name" value="Homeodomain-like_sf"/>
</dbReference>
<keyword evidence="5" id="KW-1185">Reference proteome</keyword>
<protein>
    <submittedName>
        <fullName evidence="4">Helix-turn-helix domain-containing protein</fullName>
    </submittedName>
</protein>
<feature type="domain" description="HTH araC/xylS-type" evidence="3">
    <location>
        <begin position="222"/>
        <end position="320"/>
    </location>
</feature>
<dbReference type="Pfam" id="PF01965">
    <property type="entry name" value="DJ-1_PfpI"/>
    <property type="match status" value="1"/>
</dbReference>
<dbReference type="SUPFAM" id="SSF46689">
    <property type="entry name" value="Homeodomain-like"/>
    <property type="match status" value="1"/>
</dbReference>
<dbReference type="SMART" id="SM00342">
    <property type="entry name" value="HTH_ARAC"/>
    <property type="match status" value="1"/>
</dbReference>
<dbReference type="Gene3D" id="3.40.50.880">
    <property type="match status" value="1"/>
</dbReference>
<dbReference type="InterPro" id="IPR018060">
    <property type="entry name" value="HTH_AraC"/>
</dbReference>
<keyword evidence="1" id="KW-0805">Transcription regulation</keyword>
<name>A0ABT6Q3X2_9PROT</name>
<keyword evidence="2" id="KW-0804">Transcription</keyword>
<dbReference type="PANTHER" id="PTHR43130:SF3">
    <property type="entry name" value="HTH-TYPE TRANSCRIPTIONAL REGULATOR RV1931C"/>
    <property type="match status" value="1"/>
</dbReference>
<organism evidence="4 5">
    <name type="scientific">Commensalibacter oyaizuii</name>
    <dbReference type="NCBI Taxonomy" id="3043873"/>
    <lineage>
        <taxon>Bacteria</taxon>
        <taxon>Pseudomonadati</taxon>
        <taxon>Pseudomonadota</taxon>
        <taxon>Alphaproteobacteria</taxon>
        <taxon>Acetobacterales</taxon>
        <taxon>Acetobacteraceae</taxon>
    </lineage>
</organism>
<comment type="caution">
    <text evidence="4">The sequence shown here is derived from an EMBL/GenBank/DDBJ whole genome shotgun (WGS) entry which is preliminary data.</text>
</comment>
<accession>A0ABT6Q3X2</accession>
<dbReference type="Gene3D" id="1.10.10.60">
    <property type="entry name" value="Homeodomain-like"/>
    <property type="match status" value="2"/>
</dbReference>
<dbReference type="EMBL" id="JASBAO010000001">
    <property type="protein sequence ID" value="MDI2091668.1"/>
    <property type="molecule type" value="Genomic_DNA"/>
</dbReference>
<dbReference type="SUPFAM" id="SSF52317">
    <property type="entry name" value="Class I glutamine amidotransferase-like"/>
    <property type="match status" value="1"/>
</dbReference>